<sequence>MGKFKIKRVYEQTETGDGFRVLVDRLWPRGMTKERVGAEVWLKEVAPSPELCRWFGHVPERFEQFQASYAAELRDEAARPLVDQLRSWVKEQDVTLLYAAKDERHNQAIVLKRYLEGELPRE</sequence>
<dbReference type="PANTHER" id="PTHR36849">
    <property type="entry name" value="CYTOPLASMIC PROTEIN-RELATED"/>
    <property type="match status" value="1"/>
</dbReference>
<dbReference type="RefSeq" id="WP_116058727.1">
    <property type="nucleotide sequence ID" value="NZ_QRDZ01000001.1"/>
</dbReference>
<name>A0A3D9KRH1_9BACL</name>
<reference evidence="1 2" key="1">
    <citation type="submission" date="2018-07" db="EMBL/GenBank/DDBJ databases">
        <title>Genomic Encyclopedia of Type Strains, Phase III (KMG-III): the genomes of soil and plant-associated and newly described type strains.</title>
        <authorList>
            <person name="Whitman W."/>
        </authorList>
    </citation>
    <scope>NUCLEOTIDE SEQUENCE [LARGE SCALE GENOMIC DNA]</scope>
    <source>
        <strain evidence="1 2">CECT 7287</strain>
    </source>
</reference>
<gene>
    <name evidence="1" type="ORF">DFP98_101245</name>
</gene>
<protein>
    <submittedName>
        <fullName evidence="1">Uncharacterized protein YeaO (DUF488 family)</fullName>
    </submittedName>
</protein>
<dbReference type="AlphaFoldDB" id="A0A3D9KRH1"/>
<dbReference type="Pfam" id="PF22752">
    <property type="entry name" value="DUF488-N3i"/>
    <property type="match status" value="1"/>
</dbReference>
<dbReference type="InterPro" id="IPR052552">
    <property type="entry name" value="YeaO-like"/>
</dbReference>
<proteinExistence type="predicted"/>
<dbReference type="PANTHER" id="PTHR36849:SF1">
    <property type="entry name" value="CYTOPLASMIC PROTEIN"/>
    <property type="match status" value="1"/>
</dbReference>
<evidence type="ECO:0000313" key="2">
    <source>
        <dbReference type="Proteomes" id="UP000256977"/>
    </source>
</evidence>
<organism evidence="1 2">
    <name type="scientific">Cohnella phaseoli</name>
    <dbReference type="NCBI Taxonomy" id="456490"/>
    <lineage>
        <taxon>Bacteria</taxon>
        <taxon>Bacillati</taxon>
        <taxon>Bacillota</taxon>
        <taxon>Bacilli</taxon>
        <taxon>Bacillales</taxon>
        <taxon>Paenibacillaceae</taxon>
        <taxon>Cohnella</taxon>
    </lineage>
</organism>
<comment type="caution">
    <text evidence="1">The sequence shown here is derived from an EMBL/GenBank/DDBJ whole genome shotgun (WGS) entry which is preliminary data.</text>
</comment>
<dbReference type="Proteomes" id="UP000256977">
    <property type="component" value="Unassembled WGS sequence"/>
</dbReference>
<dbReference type="OrthoDB" id="9790745at2"/>
<dbReference type="EMBL" id="QRDZ01000001">
    <property type="protein sequence ID" value="RED89270.1"/>
    <property type="molecule type" value="Genomic_DNA"/>
</dbReference>
<evidence type="ECO:0000313" key="1">
    <source>
        <dbReference type="EMBL" id="RED89270.1"/>
    </source>
</evidence>
<accession>A0A3D9KRH1</accession>
<keyword evidence="2" id="KW-1185">Reference proteome</keyword>